<accession>A0A024P9H0</accession>
<keyword evidence="1" id="KW-0472">Membrane</keyword>
<dbReference type="Proteomes" id="UP000028868">
    <property type="component" value="Unassembled WGS sequence"/>
</dbReference>
<feature type="transmembrane region" description="Helical" evidence="1">
    <location>
        <begin position="99"/>
        <end position="117"/>
    </location>
</feature>
<feature type="transmembrane region" description="Helical" evidence="1">
    <location>
        <begin position="129"/>
        <end position="151"/>
    </location>
</feature>
<dbReference type="RefSeq" id="WP_051743991.1">
    <property type="nucleotide sequence ID" value="NZ_CCDH010000004.1"/>
</dbReference>
<organism evidence="2 3">
    <name type="scientific">Halobacillus karajensis</name>
    <dbReference type="NCBI Taxonomy" id="195088"/>
    <lineage>
        <taxon>Bacteria</taxon>
        <taxon>Bacillati</taxon>
        <taxon>Bacillota</taxon>
        <taxon>Bacilli</taxon>
        <taxon>Bacillales</taxon>
        <taxon>Bacillaceae</taxon>
        <taxon>Halobacillus</taxon>
    </lineage>
</organism>
<keyword evidence="3" id="KW-1185">Reference proteome</keyword>
<evidence type="ECO:0000313" key="2">
    <source>
        <dbReference type="EMBL" id="CDQ25590.1"/>
    </source>
</evidence>
<feature type="transmembrane region" description="Helical" evidence="1">
    <location>
        <begin position="72"/>
        <end position="92"/>
    </location>
</feature>
<evidence type="ECO:0000256" key="1">
    <source>
        <dbReference type="SAM" id="Phobius"/>
    </source>
</evidence>
<dbReference type="EMBL" id="CCDI010000007">
    <property type="protein sequence ID" value="CDQ25590.1"/>
    <property type="molecule type" value="Genomic_DNA"/>
</dbReference>
<dbReference type="AlphaFoldDB" id="A0A024P9H0"/>
<keyword evidence="1" id="KW-1133">Transmembrane helix</keyword>
<sequence>MHLFLIQFCILFVLLIGSTLGAWYEGSAILHEPWEWEYSTPFSQIFNGEVHSSEQISQLDHFVYAAKFQPTFPIFMVLSSIYLIILIGYHFFRYRPKKFAYYLSLWGIIFLILSVLINNSPTIGGQILFYAGLLCGLLCLGTSAIICFRLVHLDNEVRFR</sequence>
<name>A0A024P9H0_9BACI</name>
<dbReference type="InterPro" id="IPR025440">
    <property type="entry name" value="DUF4306"/>
</dbReference>
<reference evidence="2 3" key="2">
    <citation type="submission" date="2014-05" db="EMBL/GenBank/DDBJ databases">
        <title>Draft genome sequence of Halobacillus karajensis HK-03.</title>
        <authorList>
            <person name="Khelaifia S."/>
            <person name="Croce O."/>
            <person name="Lagier J.C."/>
            <person name="Raoult D."/>
        </authorList>
    </citation>
    <scope>NUCLEOTIDE SEQUENCE [LARGE SCALE GENOMIC DNA]</scope>
    <source>
        <strain evidence="2 3">HD-03</strain>
    </source>
</reference>
<keyword evidence="1" id="KW-0812">Transmembrane</keyword>
<gene>
    <name evidence="2" type="ORF">BN983_03942</name>
</gene>
<comment type="caution">
    <text evidence="2">The sequence shown here is derived from an EMBL/GenBank/DDBJ whole genome shotgun (WGS) entry which is preliminary data.</text>
</comment>
<evidence type="ECO:0008006" key="4">
    <source>
        <dbReference type="Google" id="ProtNLM"/>
    </source>
</evidence>
<protein>
    <recommendedName>
        <fullName evidence="4">DUF4306 domain-containing protein</fullName>
    </recommendedName>
</protein>
<evidence type="ECO:0000313" key="3">
    <source>
        <dbReference type="Proteomes" id="UP000028868"/>
    </source>
</evidence>
<proteinExistence type="predicted"/>
<reference evidence="3" key="1">
    <citation type="submission" date="2014-03" db="EMBL/GenBank/DDBJ databases">
        <authorList>
            <person name="Urmite Genomes U."/>
        </authorList>
    </citation>
    <scope>NUCLEOTIDE SEQUENCE [LARGE SCALE GENOMIC DNA]</scope>
    <source>
        <strain evidence="3">HD-03</strain>
    </source>
</reference>
<dbReference type="Pfam" id="PF14154">
    <property type="entry name" value="DUF4306"/>
    <property type="match status" value="1"/>
</dbReference>